<gene>
    <name evidence="1" type="ORF">CJ030_MR1G019929</name>
</gene>
<dbReference type="Proteomes" id="UP000516437">
    <property type="component" value="Chromosome 1"/>
</dbReference>
<keyword evidence="2" id="KW-1185">Reference proteome</keyword>
<evidence type="ECO:0000313" key="1">
    <source>
        <dbReference type="EMBL" id="KAB1225752.1"/>
    </source>
</evidence>
<comment type="caution">
    <text evidence="1">The sequence shown here is derived from an EMBL/GenBank/DDBJ whole genome shotgun (WGS) entry which is preliminary data.</text>
</comment>
<dbReference type="EMBL" id="RXIC02000019">
    <property type="protein sequence ID" value="KAB1225752.1"/>
    <property type="molecule type" value="Genomic_DNA"/>
</dbReference>
<organism evidence="1 2">
    <name type="scientific">Morella rubra</name>
    <name type="common">Chinese bayberry</name>
    <dbReference type="NCBI Taxonomy" id="262757"/>
    <lineage>
        <taxon>Eukaryota</taxon>
        <taxon>Viridiplantae</taxon>
        <taxon>Streptophyta</taxon>
        <taxon>Embryophyta</taxon>
        <taxon>Tracheophyta</taxon>
        <taxon>Spermatophyta</taxon>
        <taxon>Magnoliopsida</taxon>
        <taxon>eudicotyledons</taxon>
        <taxon>Gunneridae</taxon>
        <taxon>Pentapetalae</taxon>
        <taxon>rosids</taxon>
        <taxon>fabids</taxon>
        <taxon>Fagales</taxon>
        <taxon>Myricaceae</taxon>
        <taxon>Morella</taxon>
    </lineage>
</organism>
<sequence>MMAFNGLLIVRTTVKKLQSSIGLFKDLHLAISMSECERPSSESWLSRFSSWMSRALLQACGPGFRSLGSLVLNNCNLAEDRVAIDLRSLSPLQELELS</sequence>
<proteinExistence type="predicted"/>
<evidence type="ECO:0000313" key="2">
    <source>
        <dbReference type="Proteomes" id="UP000516437"/>
    </source>
</evidence>
<accession>A0A6A1WKF0</accession>
<name>A0A6A1WKF0_9ROSI</name>
<dbReference type="AlphaFoldDB" id="A0A6A1WKF0"/>
<reference evidence="1 2" key="1">
    <citation type="journal article" date="2019" name="Plant Biotechnol. J.">
        <title>The red bayberry genome and genetic basis of sex determination.</title>
        <authorList>
            <person name="Jia H.M."/>
            <person name="Jia H.J."/>
            <person name="Cai Q.L."/>
            <person name="Wang Y."/>
            <person name="Zhao H.B."/>
            <person name="Yang W.F."/>
            <person name="Wang G.Y."/>
            <person name="Li Y.H."/>
            <person name="Zhan D.L."/>
            <person name="Shen Y.T."/>
            <person name="Niu Q.F."/>
            <person name="Chang L."/>
            <person name="Qiu J."/>
            <person name="Zhao L."/>
            <person name="Xie H.B."/>
            <person name="Fu W.Y."/>
            <person name="Jin J."/>
            <person name="Li X.W."/>
            <person name="Jiao Y."/>
            <person name="Zhou C.C."/>
            <person name="Tu T."/>
            <person name="Chai C.Y."/>
            <person name="Gao J.L."/>
            <person name="Fan L.J."/>
            <person name="van de Weg E."/>
            <person name="Wang J.Y."/>
            <person name="Gao Z.S."/>
        </authorList>
    </citation>
    <scope>NUCLEOTIDE SEQUENCE [LARGE SCALE GENOMIC DNA]</scope>
    <source>
        <tissue evidence="1">Leaves</tissue>
    </source>
</reference>
<protein>
    <submittedName>
        <fullName evidence="1">Uncharacterized protein</fullName>
    </submittedName>
</protein>